<dbReference type="Gene3D" id="3.30.565.10">
    <property type="entry name" value="Histidine kinase-like ATPase, C-terminal domain"/>
    <property type="match status" value="1"/>
</dbReference>
<protein>
    <recommendedName>
        <fullName evidence="3">histidine kinase</fullName>
        <ecNumber evidence="3">2.7.13.3</ecNumber>
    </recommendedName>
</protein>
<feature type="transmembrane region" description="Helical" evidence="14">
    <location>
        <begin position="168"/>
        <end position="190"/>
    </location>
</feature>
<dbReference type="PRINTS" id="PR00344">
    <property type="entry name" value="BCTRLSENSOR"/>
</dbReference>
<sequence length="465" mass="52741">MKFATKIALAAAGVFFLFSLFFSGWMLSRSRQSILEQIQEGEEQQLARRQNQLERAADSIQESASQVLLRQLFRDNFDRTSALYLGEQELYNMTGYEFDWESYKRKMAQGEIGSLEIGGRVFEQEEGGKNLLVFVTKFQLSAERCTVVHYRDVTEVYARMRRVMAQGLGAAVLLGLVFVLLLQLVIHGLWRPFRRMQEAANQIAGGNYGVRTGMKRRDEIGQVAESFDQMAEKVEAHVQELSEMNQRQRQLLGSLAHELKTPMTAILGYAQTLQRVKLPQEKQEKALSYIESECRRLSGLSAKMLELTGLYQEEGRLELREISLAGLFDRAQEVARYRLKQKDIRLEREISCPRETLWGDEDLLMSFLLNLIDNGCKATEPGGRLVLTADRRGIGLRDFGCGIPQEEISRVTEAFYMVDKSRSRKAGGAGLGLALCRQIAELHGARLQIESCPGEGTLVLMCWPE</sequence>
<dbReference type="InterPro" id="IPR036890">
    <property type="entry name" value="HATPase_C_sf"/>
</dbReference>
<dbReference type="SUPFAM" id="SSF158472">
    <property type="entry name" value="HAMP domain-like"/>
    <property type="match status" value="1"/>
</dbReference>
<gene>
    <name evidence="17" type="ORF">IAB98_09000</name>
</gene>
<evidence type="ECO:0000256" key="9">
    <source>
        <dbReference type="ARBA" id="ARBA00022777"/>
    </source>
</evidence>
<dbReference type="SMART" id="SM00387">
    <property type="entry name" value="HATPase_c"/>
    <property type="match status" value="1"/>
</dbReference>
<keyword evidence="12" id="KW-0902">Two-component regulatory system</keyword>
<evidence type="ECO:0000256" key="4">
    <source>
        <dbReference type="ARBA" id="ARBA00022475"/>
    </source>
</evidence>
<keyword evidence="10" id="KW-0067">ATP-binding</keyword>
<evidence type="ECO:0000256" key="7">
    <source>
        <dbReference type="ARBA" id="ARBA00022692"/>
    </source>
</evidence>
<dbReference type="EC" id="2.7.13.3" evidence="3"/>
<dbReference type="CDD" id="cd06225">
    <property type="entry name" value="HAMP"/>
    <property type="match status" value="1"/>
</dbReference>
<evidence type="ECO:0000256" key="10">
    <source>
        <dbReference type="ARBA" id="ARBA00022840"/>
    </source>
</evidence>
<name>A0A9D1JG21_9FIRM</name>
<dbReference type="SMART" id="SM00388">
    <property type="entry name" value="HisKA"/>
    <property type="match status" value="1"/>
</dbReference>
<keyword evidence="9 17" id="KW-0418">Kinase</keyword>
<dbReference type="PROSITE" id="PS50885">
    <property type="entry name" value="HAMP"/>
    <property type="match status" value="1"/>
</dbReference>
<evidence type="ECO:0000313" key="17">
    <source>
        <dbReference type="EMBL" id="HIR93538.1"/>
    </source>
</evidence>
<reference evidence="17" key="1">
    <citation type="submission" date="2020-10" db="EMBL/GenBank/DDBJ databases">
        <authorList>
            <person name="Gilroy R."/>
        </authorList>
    </citation>
    <scope>NUCLEOTIDE SEQUENCE</scope>
    <source>
        <strain evidence="17">ChiSxjej1B13-7041</strain>
    </source>
</reference>
<dbReference type="PANTHER" id="PTHR45528:SF1">
    <property type="entry name" value="SENSOR HISTIDINE KINASE CPXA"/>
    <property type="match status" value="1"/>
</dbReference>
<keyword evidence="7 14" id="KW-0812">Transmembrane</keyword>
<dbReference type="GO" id="GO:0000155">
    <property type="term" value="F:phosphorelay sensor kinase activity"/>
    <property type="evidence" value="ECO:0007669"/>
    <property type="project" value="InterPro"/>
</dbReference>
<dbReference type="InterPro" id="IPR003594">
    <property type="entry name" value="HATPase_dom"/>
</dbReference>
<evidence type="ECO:0000256" key="2">
    <source>
        <dbReference type="ARBA" id="ARBA00004651"/>
    </source>
</evidence>
<feature type="domain" description="Histidine kinase" evidence="15">
    <location>
        <begin position="254"/>
        <end position="465"/>
    </location>
</feature>
<dbReference type="InterPro" id="IPR004358">
    <property type="entry name" value="Sig_transdc_His_kin-like_C"/>
</dbReference>
<keyword evidence="5" id="KW-0597">Phosphoprotein</keyword>
<dbReference type="SUPFAM" id="SSF47384">
    <property type="entry name" value="Homodimeric domain of signal transducing histidine kinase"/>
    <property type="match status" value="1"/>
</dbReference>
<organism evidence="17 18">
    <name type="scientific">Candidatus Egerieimonas intestinavium</name>
    <dbReference type="NCBI Taxonomy" id="2840777"/>
    <lineage>
        <taxon>Bacteria</taxon>
        <taxon>Bacillati</taxon>
        <taxon>Bacillota</taxon>
        <taxon>Clostridia</taxon>
        <taxon>Lachnospirales</taxon>
        <taxon>Lachnospiraceae</taxon>
        <taxon>Lachnospiraceae incertae sedis</taxon>
        <taxon>Candidatus Egerieimonas</taxon>
    </lineage>
</organism>
<keyword evidence="4" id="KW-1003">Cell membrane</keyword>
<dbReference type="SMART" id="SM00304">
    <property type="entry name" value="HAMP"/>
    <property type="match status" value="1"/>
</dbReference>
<dbReference type="SUPFAM" id="SSF55874">
    <property type="entry name" value="ATPase domain of HSP90 chaperone/DNA topoisomerase II/histidine kinase"/>
    <property type="match status" value="1"/>
</dbReference>
<dbReference type="InterPro" id="IPR050398">
    <property type="entry name" value="HssS/ArlS-like"/>
</dbReference>
<feature type="transmembrane region" description="Helical" evidence="14">
    <location>
        <begin position="6"/>
        <end position="27"/>
    </location>
</feature>
<keyword evidence="11 14" id="KW-1133">Transmembrane helix</keyword>
<keyword evidence="13 14" id="KW-0472">Membrane</keyword>
<accession>A0A9D1JG21</accession>
<dbReference type="GO" id="GO:0005886">
    <property type="term" value="C:plasma membrane"/>
    <property type="evidence" value="ECO:0007669"/>
    <property type="project" value="UniProtKB-SubCell"/>
</dbReference>
<dbReference type="Gene3D" id="6.10.340.10">
    <property type="match status" value="1"/>
</dbReference>
<dbReference type="Pfam" id="PF00512">
    <property type="entry name" value="HisKA"/>
    <property type="match status" value="1"/>
</dbReference>
<dbReference type="Pfam" id="PF00672">
    <property type="entry name" value="HAMP"/>
    <property type="match status" value="1"/>
</dbReference>
<dbReference type="AlphaFoldDB" id="A0A9D1JG21"/>
<evidence type="ECO:0000259" key="15">
    <source>
        <dbReference type="PROSITE" id="PS50109"/>
    </source>
</evidence>
<evidence type="ECO:0000256" key="12">
    <source>
        <dbReference type="ARBA" id="ARBA00023012"/>
    </source>
</evidence>
<feature type="domain" description="HAMP" evidence="16">
    <location>
        <begin position="187"/>
        <end position="239"/>
    </location>
</feature>
<comment type="subcellular location">
    <subcellularLocation>
        <location evidence="2">Cell membrane</location>
        <topology evidence="2">Multi-pass membrane protein</topology>
    </subcellularLocation>
</comment>
<evidence type="ECO:0000313" key="18">
    <source>
        <dbReference type="Proteomes" id="UP000886841"/>
    </source>
</evidence>
<evidence type="ECO:0000256" key="8">
    <source>
        <dbReference type="ARBA" id="ARBA00022741"/>
    </source>
</evidence>
<evidence type="ECO:0000256" key="13">
    <source>
        <dbReference type="ARBA" id="ARBA00023136"/>
    </source>
</evidence>
<dbReference type="Gene3D" id="1.10.287.130">
    <property type="match status" value="1"/>
</dbReference>
<dbReference type="InterPro" id="IPR005467">
    <property type="entry name" value="His_kinase_dom"/>
</dbReference>
<evidence type="ECO:0000256" key="6">
    <source>
        <dbReference type="ARBA" id="ARBA00022679"/>
    </source>
</evidence>
<dbReference type="CDD" id="cd00082">
    <property type="entry name" value="HisKA"/>
    <property type="match status" value="1"/>
</dbReference>
<evidence type="ECO:0000256" key="3">
    <source>
        <dbReference type="ARBA" id="ARBA00012438"/>
    </source>
</evidence>
<evidence type="ECO:0000259" key="16">
    <source>
        <dbReference type="PROSITE" id="PS50885"/>
    </source>
</evidence>
<dbReference type="PROSITE" id="PS50109">
    <property type="entry name" value="HIS_KIN"/>
    <property type="match status" value="1"/>
</dbReference>
<dbReference type="Pfam" id="PF02518">
    <property type="entry name" value="HATPase_c"/>
    <property type="match status" value="1"/>
</dbReference>
<dbReference type="Proteomes" id="UP000886841">
    <property type="component" value="Unassembled WGS sequence"/>
</dbReference>
<comment type="caution">
    <text evidence="17">The sequence shown here is derived from an EMBL/GenBank/DDBJ whole genome shotgun (WGS) entry which is preliminary data.</text>
</comment>
<dbReference type="InterPro" id="IPR003661">
    <property type="entry name" value="HisK_dim/P_dom"/>
</dbReference>
<dbReference type="InterPro" id="IPR036097">
    <property type="entry name" value="HisK_dim/P_sf"/>
</dbReference>
<keyword evidence="8" id="KW-0547">Nucleotide-binding</keyword>
<proteinExistence type="predicted"/>
<evidence type="ECO:0000256" key="14">
    <source>
        <dbReference type="SAM" id="Phobius"/>
    </source>
</evidence>
<keyword evidence="6" id="KW-0808">Transferase</keyword>
<dbReference type="EMBL" id="DVHU01000081">
    <property type="protein sequence ID" value="HIR93538.1"/>
    <property type="molecule type" value="Genomic_DNA"/>
</dbReference>
<comment type="catalytic activity">
    <reaction evidence="1">
        <text>ATP + protein L-histidine = ADP + protein N-phospho-L-histidine.</text>
        <dbReference type="EC" id="2.7.13.3"/>
    </reaction>
</comment>
<dbReference type="GO" id="GO:0005524">
    <property type="term" value="F:ATP binding"/>
    <property type="evidence" value="ECO:0007669"/>
    <property type="project" value="UniProtKB-KW"/>
</dbReference>
<evidence type="ECO:0000256" key="5">
    <source>
        <dbReference type="ARBA" id="ARBA00022553"/>
    </source>
</evidence>
<dbReference type="PANTHER" id="PTHR45528">
    <property type="entry name" value="SENSOR HISTIDINE KINASE CPXA"/>
    <property type="match status" value="1"/>
</dbReference>
<reference evidence="17" key="2">
    <citation type="journal article" date="2021" name="PeerJ">
        <title>Extensive microbial diversity within the chicken gut microbiome revealed by metagenomics and culture.</title>
        <authorList>
            <person name="Gilroy R."/>
            <person name="Ravi A."/>
            <person name="Getino M."/>
            <person name="Pursley I."/>
            <person name="Horton D.L."/>
            <person name="Alikhan N.F."/>
            <person name="Baker D."/>
            <person name="Gharbi K."/>
            <person name="Hall N."/>
            <person name="Watson M."/>
            <person name="Adriaenssens E.M."/>
            <person name="Foster-Nyarko E."/>
            <person name="Jarju S."/>
            <person name="Secka A."/>
            <person name="Antonio M."/>
            <person name="Oren A."/>
            <person name="Chaudhuri R.R."/>
            <person name="La Ragione R."/>
            <person name="Hildebrand F."/>
            <person name="Pallen M.J."/>
        </authorList>
    </citation>
    <scope>NUCLEOTIDE SEQUENCE</scope>
    <source>
        <strain evidence="17">ChiSxjej1B13-7041</strain>
    </source>
</reference>
<evidence type="ECO:0000256" key="1">
    <source>
        <dbReference type="ARBA" id="ARBA00000085"/>
    </source>
</evidence>
<dbReference type="InterPro" id="IPR003660">
    <property type="entry name" value="HAMP_dom"/>
</dbReference>
<evidence type="ECO:0000256" key="11">
    <source>
        <dbReference type="ARBA" id="ARBA00022989"/>
    </source>
</evidence>